<dbReference type="AlphaFoldDB" id="A0AA39Q6B9"/>
<dbReference type="SMART" id="SM00484">
    <property type="entry name" value="XPGI"/>
    <property type="match status" value="1"/>
</dbReference>
<feature type="domain" description="XPG-I" evidence="2">
    <location>
        <begin position="49"/>
        <end position="125"/>
    </location>
</feature>
<dbReference type="InterPro" id="IPR036279">
    <property type="entry name" value="5-3_exonuclease_C_sf"/>
</dbReference>
<dbReference type="EMBL" id="JAUEPU010000014">
    <property type="protein sequence ID" value="KAK0496990.1"/>
    <property type="molecule type" value="Genomic_DNA"/>
</dbReference>
<organism evidence="3 4">
    <name type="scientific">Armillaria luteobubalina</name>
    <dbReference type="NCBI Taxonomy" id="153913"/>
    <lineage>
        <taxon>Eukaryota</taxon>
        <taxon>Fungi</taxon>
        <taxon>Dikarya</taxon>
        <taxon>Basidiomycota</taxon>
        <taxon>Agaricomycotina</taxon>
        <taxon>Agaricomycetes</taxon>
        <taxon>Agaricomycetidae</taxon>
        <taxon>Agaricales</taxon>
        <taxon>Marasmiineae</taxon>
        <taxon>Physalacriaceae</taxon>
        <taxon>Armillaria</taxon>
    </lineage>
</organism>
<keyword evidence="4" id="KW-1185">Reference proteome</keyword>
<comment type="caution">
    <text evidence="3">The sequence shown here is derived from an EMBL/GenBank/DDBJ whole genome shotgun (WGS) entry which is preliminary data.</text>
</comment>
<dbReference type="InterPro" id="IPR029060">
    <property type="entry name" value="PIN-like_dom_sf"/>
</dbReference>
<dbReference type="SUPFAM" id="SSF88723">
    <property type="entry name" value="PIN domain-like"/>
    <property type="match status" value="1"/>
</dbReference>
<feature type="signal peptide" evidence="1">
    <location>
        <begin position="1"/>
        <end position="20"/>
    </location>
</feature>
<dbReference type="InterPro" id="IPR006086">
    <property type="entry name" value="XPG-I_dom"/>
</dbReference>
<dbReference type="Pfam" id="PF00867">
    <property type="entry name" value="XPG_I"/>
    <property type="match status" value="1"/>
</dbReference>
<dbReference type="GO" id="GO:0006281">
    <property type="term" value="P:DNA repair"/>
    <property type="evidence" value="ECO:0007669"/>
    <property type="project" value="UniProtKB-ARBA"/>
</dbReference>
<gene>
    <name evidence="3" type="ORF">EDD18DRAFT_1386637</name>
</gene>
<dbReference type="Gene3D" id="3.40.50.1010">
    <property type="entry name" value="5'-nuclease"/>
    <property type="match status" value="1"/>
</dbReference>
<evidence type="ECO:0000256" key="1">
    <source>
        <dbReference type="SAM" id="SignalP"/>
    </source>
</evidence>
<sequence length="240" mass="26284">MLRTCGHLFAMLIIPVFVFDGDHRPNNKHGQSIRKNTTTREIELQHLLDVFSFEWRQAPGEAEAELASMSKAGIIDGVLSKDSDALIFGATHDQSTFNVAVYDSLLCGLTMDDMMFIALLAKGDYGPGLAGCSARTALELLQAGFSRSLLHAIDTMDPGHLGPFLDVWRNELKNELCTNNSGMLSSRHPGLANAIPNDYPTAADFRVLGLYREPLVSPHVGSCTPHALVHWNLMKPARLA</sequence>
<dbReference type="PANTHER" id="PTHR11081">
    <property type="entry name" value="FLAP ENDONUCLEASE FAMILY MEMBER"/>
    <property type="match status" value="1"/>
</dbReference>
<dbReference type="PANTHER" id="PTHR11081:SF75">
    <property type="entry name" value="ENDONUCLEASE, PUTATIVE (AFU_ORTHOLOGUE AFUA_3G13260)-RELATED"/>
    <property type="match status" value="1"/>
</dbReference>
<dbReference type="GO" id="GO:0017108">
    <property type="term" value="F:5'-flap endonuclease activity"/>
    <property type="evidence" value="ECO:0007669"/>
    <property type="project" value="TreeGrafter"/>
</dbReference>
<dbReference type="CDD" id="cd09870">
    <property type="entry name" value="PIN_YEN1"/>
    <property type="match status" value="1"/>
</dbReference>
<feature type="chain" id="PRO_5041470051" evidence="1">
    <location>
        <begin position="21"/>
        <end position="240"/>
    </location>
</feature>
<accession>A0AA39Q6B9</accession>
<keyword evidence="1" id="KW-0732">Signal</keyword>
<proteinExistence type="predicted"/>
<dbReference type="InterPro" id="IPR006084">
    <property type="entry name" value="XPG/Rad2"/>
</dbReference>
<dbReference type="SUPFAM" id="SSF47807">
    <property type="entry name" value="5' to 3' exonuclease, C-terminal subdomain"/>
    <property type="match status" value="1"/>
</dbReference>
<reference evidence="3" key="1">
    <citation type="submission" date="2023-06" db="EMBL/GenBank/DDBJ databases">
        <authorList>
            <consortium name="Lawrence Berkeley National Laboratory"/>
            <person name="Ahrendt S."/>
            <person name="Sahu N."/>
            <person name="Indic B."/>
            <person name="Wong-Bajracharya J."/>
            <person name="Merenyi Z."/>
            <person name="Ke H.-M."/>
            <person name="Monk M."/>
            <person name="Kocsube S."/>
            <person name="Drula E."/>
            <person name="Lipzen A."/>
            <person name="Balint B."/>
            <person name="Henrissat B."/>
            <person name="Andreopoulos B."/>
            <person name="Martin F.M."/>
            <person name="Harder C.B."/>
            <person name="Rigling D."/>
            <person name="Ford K.L."/>
            <person name="Foster G.D."/>
            <person name="Pangilinan J."/>
            <person name="Papanicolaou A."/>
            <person name="Barry K."/>
            <person name="LaButti K."/>
            <person name="Viragh M."/>
            <person name="Koriabine M."/>
            <person name="Yan M."/>
            <person name="Riley R."/>
            <person name="Champramary S."/>
            <person name="Plett K.L."/>
            <person name="Tsai I.J."/>
            <person name="Slot J."/>
            <person name="Sipos G."/>
            <person name="Plett J."/>
            <person name="Nagy L.G."/>
            <person name="Grigoriev I.V."/>
        </authorList>
    </citation>
    <scope>NUCLEOTIDE SEQUENCE</scope>
    <source>
        <strain evidence="3">HWK02</strain>
    </source>
</reference>
<dbReference type="Proteomes" id="UP001175228">
    <property type="component" value="Unassembled WGS sequence"/>
</dbReference>
<name>A0AA39Q6B9_9AGAR</name>
<protein>
    <submittedName>
        <fullName evidence="3">PIN domain-like protein</fullName>
    </submittedName>
</protein>
<evidence type="ECO:0000313" key="4">
    <source>
        <dbReference type="Proteomes" id="UP001175228"/>
    </source>
</evidence>
<dbReference type="PRINTS" id="PR00853">
    <property type="entry name" value="XPGRADSUPER"/>
</dbReference>
<evidence type="ECO:0000313" key="3">
    <source>
        <dbReference type="EMBL" id="KAK0496990.1"/>
    </source>
</evidence>
<evidence type="ECO:0000259" key="2">
    <source>
        <dbReference type="SMART" id="SM00484"/>
    </source>
</evidence>